<keyword evidence="7 9" id="KW-0472">Membrane</keyword>
<feature type="domain" description="Major facilitator superfamily (MFS) profile" evidence="10">
    <location>
        <begin position="9"/>
        <end position="490"/>
    </location>
</feature>
<comment type="caution">
    <text evidence="11">The sequence shown here is derived from an EMBL/GenBank/DDBJ whole genome shotgun (WGS) entry which is preliminary data.</text>
</comment>
<dbReference type="Gene3D" id="1.20.1250.20">
    <property type="entry name" value="MFS general substrate transporter like domains"/>
    <property type="match status" value="1"/>
</dbReference>
<evidence type="ECO:0000256" key="1">
    <source>
        <dbReference type="ARBA" id="ARBA00004651"/>
    </source>
</evidence>
<feature type="transmembrane region" description="Helical" evidence="9">
    <location>
        <begin position="223"/>
        <end position="242"/>
    </location>
</feature>
<dbReference type="InterPro" id="IPR020846">
    <property type="entry name" value="MFS_dom"/>
</dbReference>
<dbReference type="InterPro" id="IPR011701">
    <property type="entry name" value="MFS"/>
</dbReference>
<feature type="transmembrane region" description="Helical" evidence="9">
    <location>
        <begin position="197"/>
        <end position="217"/>
    </location>
</feature>
<dbReference type="AlphaFoldDB" id="A0A833PUG1"/>
<feature type="transmembrane region" description="Helical" evidence="9">
    <location>
        <begin position="460"/>
        <end position="485"/>
    </location>
</feature>
<evidence type="ECO:0000256" key="8">
    <source>
        <dbReference type="SAM" id="MobiDB-lite"/>
    </source>
</evidence>
<feature type="transmembrane region" description="Helical" evidence="9">
    <location>
        <begin position="329"/>
        <end position="350"/>
    </location>
</feature>
<keyword evidence="5 9" id="KW-0812">Transmembrane</keyword>
<feature type="transmembrane region" description="Helical" evidence="9">
    <location>
        <begin position="108"/>
        <end position="126"/>
    </location>
</feature>
<dbReference type="GO" id="GO:0005886">
    <property type="term" value="C:plasma membrane"/>
    <property type="evidence" value="ECO:0007669"/>
    <property type="project" value="UniProtKB-SubCell"/>
</dbReference>
<dbReference type="PRINTS" id="PR01036">
    <property type="entry name" value="TCRTETB"/>
</dbReference>
<evidence type="ECO:0000256" key="3">
    <source>
        <dbReference type="ARBA" id="ARBA00022448"/>
    </source>
</evidence>
<proteinExistence type="inferred from homology"/>
<keyword evidence="3" id="KW-0813">Transport</keyword>
<reference evidence="12" key="1">
    <citation type="journal article" date="2020" name="MBio">
        <title>Horizontal gene transfer to a defensive symbiont with a reduced genome amongst a multipartite beetle microbiome.</title>
        <authorList>
            <person name="Waterworth S.C."/>
            <person name="Florez L.V."/>
            <person name="Rees E.R."/>
            <person name="Hertweck C."/>
            <person name="Kaltenpoth M."/>
            <person name="Kwan J.C."/>
        </authorList>
    </citation>
    <scope>NUCLEOTIDE SEQUENCE [LARGE SCALE GENOMIC DNA]</scope>
</reference>
<name>A0A833PUG1_BURL3</name>
<dbReference type="PROSITE" id="PS50850">
    <property type="entry name" value="MFS"/>
    <property type="match status" value="1"/>
</dbReference>
<sequence length="537" mass="56167">MPRYRRAALVLAACLGTFLATLDISIVNVALPTLQTALDTDIGGLQWVVNAYALALSAFMLSAGPLGDRYGHKRVWLASVILFTAGSVVCACAGSIEPLLIGRAIQGLAGALLIPGAMPILTHAFPDARERARAIGGWSAFSALALILGPLVGGLLVEHGGWQNIFLVNVPIGIVTVLLGAWGIPERRHPQHAAFDPLGQVLSVIWLGLLTYGLIGIGEAGAWHVKVLVPLAGAAVAFVAFVQVETRVERPLLPVWLFRDRRLVRANLASFVLGFSGYSSLFFLSLFLQQAQGRTPAEAGWQLMPQFVMTAITSMLFGRIAARIPLHALMVAGYGLIGAMLAVMAGFGAGTPYLPVGIALAVLGVGMGLAVPATGMTVMELAPAERAGMASATMNALRQTGMSMGIAVLGSMMSVGALHRMTDAMQAAGSAHADTLARQAVMEHVFAAGRPALLVAYRDAMAHGFSIAVLCSGILSILIAAMLMMRRETKQQSGRTVAACVTSSQPESCGVPAGRAFRSGSGRPSDLPTFADAQLQT</sequence>
<evidence type="ECO:0000256" key="2">
    <source>
        <dbReference type="ARBA" id="ARBA00008537"/>
    </source>
</evidence>
<comment type="similarity">
    <text evidence="2">Belongs to the major facilitator superfamily. EmrB family.</text>
</comment>
<feature type="transmembrane region" description="Helical" evidence="9">
    <location>
        <begin position="138"/>
        <end position="157"/>
    </location>
</feature>
<dbReference type="PANTHER" id="PTHR42718:SF9">
    <property type="entry name" value="MAJOR FACILITATOR SUPERFAMILY MULTIDRUG TRANSPORTER MFSC"/>
    <property type="match status" value="1"/>
</dbReference>
<feature type="transmembrane region" description="Helical" evidence="9">
    <location>
        <begin position="44"/>
        <end position="63"/>
    </location>
</feature>
<keyword evidence="6 9" id="KW-1133">Transmembrane helix</keyword>
<dbReference type="SUPFAM" id="SSF103473">
    <property type="entry name" value="MFS general substrate transporter"/>
    <property type="match status" value="1"/>
</dbReference>
<feature type="transmembrane region" description="Helical" evidence="9">
    <location>
        <begin position="356"/>
        <end position="379"/>
    </location>
</feature>
<feature type="transmembrane region" description="Helical" evidence="9">
    <location>
        <begin position="400"/>
        <end position="418"/>
    </location>
</feature>
<dbReference type="EMBL" id="WNDV01000007">
    <property type="protein sequence ID" value="KAF1038118.1"/>
    <property type="molecule type" value="Genomic_DNA"/>
</dbReference>
<dbReference type="Proteomes" id="UP000467522">
    <property type="component" value="Unassembled WGS sequence"/>
</dbReference>
<gene>
    <name evidence="11" type="primary">stp_6</name>
    <name evidence="11" type="ORF">GAK33_02844</name>
</gene>
<dbReference type="NCBIfam" id="TIGR00711">
    <property type="entry name" value="efflux_EmrB"/>
    <property type="match status" value="1"/>
</dbReference>
<feature type="transmembrane region" description="Helical" evidence="9">
    <location>
        <begin position="75"/>
        <end position="96"/>
    </location>
</feature>
<dbReference type="Pfam" id="PF07690">
    <property type="entry name" value="MFS_1"/>
    <property type="match status" value="1"/>
</dbReference>
<evidence type="ECO:0000256" key="6">
    <source>
        <dbReference type="ARBA" id="ARBA00022989"/>
    </source>
</evidence>
<evidence type="ECO:0000256" key="9">
    <source>
        <dbReference type="SAM" id="Phobius"/>
    </source>
</evidence>
<evidence type="ECO:0000313" key="11">
    <source>
        <dbReference type="EMBL" id="KAF1038118.1"/>
    </source>
</evidence>
<feature type="region of interest" description="Disordered" evidence="8">
    <location>
        <begin position="514"/>
        <end position="537"/>
    </location>
</feature>
<accession>A0A833PUG1</accession>
<dbReference type="InterPro" id="IPR004638">
    <property type="entry name" value="EmrB-like"/>
</dbReference>
<feature type="transmembrane region" description="Helical" evidence="9">
    <location>
        <begin position="163"/>
        <end position="185"/>
    </location>
</feature>
<dbReference type="Gene3D" id="1.20.1720.10">
    <property type="entry name" value="Multidrug resistance protein D"/>
    <property type="match status" value="1"/>
</dbReference>
<dbReference type="RefSeq" id="WP_278646319.1">
    <property type="nucleotide sequence ID" value="NZ_WNDV01000007.1"/>
</dbReference>
<organism evidence="11 12">
    <name type="scientific">Burkholderia lata (strain ATCC 17760 / DSM 23089 / LMG 22485 / NCIMB 9086 / R18194 / 383)</name>
    <dbReference type="NCBI Taxonomy" id="482957"/>
    <lineage>
        <taxon>Bacteria</taxon>
        <taxon>Pseudomonadati</taxon>
        <taxon>Pseudomonadota</taxon>
        <taxon>Betaproteobacteria</taxon>
        <taxon>Burkholderiales</taxon>
        <taxon>Burkholderiaceae</taxon>
        <taxon>Burkholderia</taxon>
        <taxon>Burkholderia cepacia complex</taxon>
    </lineage>
</organism>
<dbReference type="CDD" id="cd17321">
    <property type="entry name" value="MFS_MMR_MDR_like"/>
    <property type="match status" value="1"/>
</dbReference>
<feature type="transmembrane region" description="Helical" evidence="9">
    <location>
        <begin position="263"/>
        <end position="287"/>
    </location>
</feature>
<feature type="transmembrane region" description="Helical" evidence="9">
    <location>
        <begin position="299"/>
        <end position="317"/>
    </location>
</feature>
<dbReference type="InterPro" id="IPR036259">
    <property type="entry name" value="MFS_trans_sf"/>
</dbReference>
<protein>
    <submittedName>
        <fullName evidence="11">Multidrug resistance protein Stp</fullName>
    </submittedName>
</protein>
<evidence type="ECO:0000259" key="10">
    <source>
        <dbReference type="PROSITE" id="PS50850"/>
    </source>
</evidence>
<evidence type="ECO:0000256" key="7">
    <source>
        <dbReference type="ARBA" id="ARBA00023136"/>
    </source>
</evidence>
<comment type="subcellular location">
    <subcellularLocation>
        <location evidence="1">Cell membrane</location>
        <topology evidence="1">Multi-pass membrane protein</topology>
    </subcellularLocation>
</comment>
<evidence type="ECO:0000313" key="12">
    <source>
        <dbReference type="Proteomes" id="UP000467522"/>
    </source>
</evidence>
<keyword evidence="4" id="KW-1003">Cell membrane</keyword>
<evidence type="ECO:0000256" key="5">
    <source>
        <dbReference type="ARBA" id="ARBA00022692"/>
    </source>
</evidence>
<dbReference type="PANTHER" id="PTHR42718">
    <property type="entry name" value="MAJOR FACILITATOR SUPERFAMILY MULTIDRUG TRANSPORTER MFSC"/>
    <property type="match status" value="1"/>
</dbReference>
<evidence type="ECO:0000256" key="4">
    <source>
        <dbReference type="ARBA" id="ARBA00022475"/>
    </source>
</evidence>
<dbReference type="GO" id="GO:0022857">
    <property type="term" value="F:transmembrane transporter activity"/>
    <property type="evidence" value="ECO:0007669"/>
    <property type="project" value="InterPro"/>
</dbReference>